<feature type="transmembrane region" description="Helical" evidence="3">
    <location>
        <begin position="6"/>
        <end position="25"/>
    </location>
</feature>
<accession>A0A8S2DW38</accession>
<dbReference type="Gene3D" id="3.40.50.720">
    <property type="entry name" value="NAD(P)-binding Rossmann-like Domain"/>
    <property type="match status" value="1"/>
</dbReference>
<dbReference type="EMBL" id="CAJNOK010008630">
    <property type="protein sequence ID" value="CAF1068686.1"/>
    <property type="molecule type" value="Genomic_DNA"/>
</dbReference>
<dbReference type="PROSITE" id="PS00061">
    <property type="entry name" value="ADH_SHORT"/>
    <property type="match status" value="1"/>
</dbReference>
<gene>
    <name evidence="4" type="ORF">OVA965_LOCUS17785</name>
    <name evidence="5" type="ORF">TMI583_LOCUS17796</name>
</gene>
<evidence type="ECO:0000313" key="6">
    <source>
        <dbReference type="Proteomes" id="UP000677228"/>
    </source>
</evidence>
<dbReference type="PANTHER" id="PTHR48107:SF16">
    <property type="entry name" value="NADPH-DEPENDENT ALDEHYDE REDUCTASE 1, CHLOROPLASTIC"/>
    <property type="match status" value="1"/>
</dbReference>
<dbReference type="GO" id="GO:0016614">
    <property type="term" value="F:oxidoreductase activity, acting on CH-OH group of donors"/>
    <property type="evidence" value="ECO:0007669"/>
    <property type="project" value="UniProtKB-ARBA"/>
</dbReference>
<dbReference type="InterPro" id="IPR036291">
    <property type="entry name" value="NAD(P)-bd_dom_sf"/>
</dbReference>
<dbReference type="InterPro" id="IPR020904">
    <property type="entry name" value="Sc_DH/Rdtase_CS"/>
</dbReference>
<evidence type="ECO:0000313" key="5">
    <source>
        <dbReference type="EMBL" id="CAF3833330.1"/>
    </source>
</evidence>
<keyword evidence="2" id="KW-0560">Oxidoreductase</keyword>
<dbReference type="EMBL" id="CAJOBA010008645">
    <property type="protein sequence ID" value="CAF3833330.1"/>
    <property type="molecule type" value="Genomic_DNA"/>
</dbReference>
<organism evidence="4 6">
    <name type="scientific">Didymodactylos carnosus</name>
    <dbReference type="NCBI Taxonomy" id="1234261"/>
    <lineage>
        <taxon>Eukaryota</taxon>
        <taxon>Metazoa</taxon>
        <taxon>Spiralia</taxon>
        <taxon>Gnathifera</taxon>
        <taxon>Rotifera</taxon>
        <taxon>Eurotatoria</taxon>
        <taxon>Bdelloidea</taxon>
        <taxon>Philodinida</taxon>
        <taxon>Philodinidae</taxon>
        <taxon>Didymodactylos</taxon>
    </lineage>
</organism>
<evidence type="ECO:0000256" key="1">
    <source>
        <dbReference type="ARBA" id="ARBA00006484"/>
    </source>
</evidence>
<dbReference type="Proteomes" id="UP000677228">
    <property type="component" value="Unassembled WGS sequence"/>
</dbReference>
<keyword evidence="3" id="KW-0472">Membrane</keyword>
<dbReference type="PANTHER" id="PTHR48107">
    <property type="entry name" value="NADPH-DEPENDENT ALDEHYDE REDUCTASE-LIKE PROTEIN, CHLOROPLASTIC-RELATED"/>
    <property type="match status" value="1"/>
</dbReference>
<evidence type="ECO:0000256" key="3">
    <source>
        <dbReference type="SAM" id="Phobius"/>
    </source>
</evidence>
<sequence length="379" mass="42497">MLTIRLLLFYISCATTAVWILLYGFREQIDNKHKELIEASITIKMKIIKNSDTSIKDELQNVKKCIEQLSFSSKDAIDYEYSQTIGLDEKSKQVAAVSRKHNSSRFYLATCTFPRDPRDHCPKPPFPQQEQDSPGLEYKMSPKPDYGDSGIGRAVALAYAREGADVVISYLNEDQDAAEIKQLVEKEGRKCILVSGDISEESQCQKIVNTTVSEFGHIDILVNNAAYQGKNVDQFTKLDHARVEKTFKVNIIAMFDMVRFTLPHMPPGGIIINTASVQAYHPTAEILDYATTKAAIVALRKVLHYKTFIFFTYFFRPVWTALPVSCYPKSRNADFGKNSKMGRPAMPVELSPAYVYLASNDSTYVVGETIGVTGGILLP</sequence>
<comment type="similarity">
    <text evidence="1">Belongs to the short-chain dehydrogenases/reductases (SDR) family.</text>
</comment>
<protein>
    <submittedName>
        <fullName evidence="4">Uncharacterized protein</fullName>
    </submittedName>
</protein>
<dbReference type="InterPro" id="IPR002347">
    <property type="entry name" value="SDR_fam"/>
</dbReference>
<evidence type="ECO:0000313" key="4">
    <source>
        <dbReference type="EMBL" id="CAF1068686.1"/>
    </source>
</evidence>
<name>A0A8S2DW38_9BILA</name>
<comment type="caution">
    <text evidence="4">The sequence shown here is derived from an EMBL/GenBank/DDBJ whole genome shotgun (WGS) entry which is preliminary data.</text>
</comment>
<dbReference type="Proteomes" id="UP000682733">
    <property type="component" value="Unassembled WGS sequence"/>
</dbReference>
<dbReference type="PRINTS" id="PR00081">
    <property type="entry name" value="GDHRDH"/>
</dbReference>
<dbReference type="PRINTS" id="PR00080">
    <property type="entry name" value="SDRFAMILY"/>
</dbReference>
<keyword evidence="3" id="KW-1133">Transmembrane helix</keyword>
<evidence type="ECO:0000256" key="2">
    <source>
        <dbReference type="ARBA" id="ARBA00023002"/>
    </source>
</evidence>
<reference evidence="4" key="1">
    <citation type="submission" date="2021-02" db="EMBL/GenBank/DDBJ databases">
        <authorList>
            <person name="Nowell W R."/>
        </authorList>
    </citation>
    <scope>NUCLEOTIDE SEQUENCE</scope>
</reference>
<dbReference type="AlphaFoldDB" id="A0A8S2DW38"/>
<dbReference type="Pfam" id="PF13561">
    <property type="entry name" value="adh_short_C2"/>
    <property type="match status" value="1"/>
</dbReference>
<proteinExistence type="inferred from homology"/>
<dbReference type="SUPFAM" id="SSF51735">
    <property type="entry name" value="NAD(P)-binding Rossmann-fold domains"/>
    <property type="match status" value="1"/>
</dbReference>
<keyword evidence="3" id="KW-0812">Transmembrane</keyword>